<evidence type="ECO:0000256" key="1">
    <source>
        <dbReference type="ARBA" id="ARBA00001933"/>
    </source>
</evidence>
<dbReference type="InterPro" id="IPR004839">
    <property type="entry name" value="Aminotransferase_I/II_large"/>
</dbReference>
<evidence type="ECO:0000256" key="3">
    <source>
        <dbReference type="ARBA" id="ARBA00022576"/>
    </source>
</evidence>
<dbReference type="GO" id="GO:0030170">
    <property type="term" value="F:pyridoxal phosphate binding"/>
    <property type="evidence" value="ECO:0007669"/>
    <property type="project" value="InterPro"/>
</dbReference>
<organism evidence="7 9">
    <name type="scientific">Ostreococcus tauri</name>
    <name type="common">Marine green alga</name>
    <dbReference type="NCBI Taxonomy" id="70448"/>
    <lineage>
        <taxon>Eukaryota</taxon>
        <taxon>Viridiplantae</taxon>
        <taxon>Chlorophyta</taxon>
        <taxon>Mamiellophyceae</taxon>
        <taxon>Mamiellales</taxon>
        <taxon>Bathycoccaceae</taxon>
        <taxon>Ostreococcus</taxon>
    </lineage>
</organism>
<dbReference type="Proteomes" id="UP000009170">
    <property type="component" value="Unassembled WGS sequence"/>
</dbReference>
<dbReference type="PANTHER" id="PTHR43807">
    <property type="entry name" value="FI04487P"/>
    <property type="match status" value="1"/>
</dbReference>
<dbReference type="Pfam" id="PF00155">
    <property type="entry name" value="Aminotran_1_2"/>
    <property type="match status" value="1"/>
</dbReference>
<dbReference type="STRING" id="70448.A0A090M6V0"/>
<dbReference type="InterPro" id="IPR015422">
    <property type="entry name" value="PyrdxlP-dep_Trfase_small"/>
</dbReference>
<evidence type="ECO:0000313" key="8">
    <source>
        <dbReference type="EMBL" id="OUS48429.1"/>
    </source>
</evidence>
<evidence type="ECO:0000259" key="6">
    <source>
        <dbReference type="Pfam" id="PF00155"/>
    </source>
</evidence>
<dbReference type="Proteomes" id="UP000195557">
    <property type="component" value="Unassembled WGS sequence"/>
</dbReference>
<dbReference type="GO" id="GO:0005737">
    <property type="term" value="C:cytoplasm"/>
    <property type="evidence" value="ECO:0007669"/>
    <property type="project" value="TreeGrafter"/>
</dbReference>
<keyword evidence="5" id="KW-0663">Pyridoxal phosphate</keyword>
<dbReference type="PANTHER" id="PTHR43807:SF20">
    <property type="entry name" value="FI04487P"/>
    <property type="match status" value="1"/>
</dbReference>
<reference evidence="8" key="3">
    <citation type="submission" date="2017-04" db="EMBL/GenBank/DDBJ databases">
        <title>Population genomics of picophytoplankton unveils novel chromosome hypervariability.</title>
        <authorList>
            <consortium name="DOE Joint Genome Institute"/>
            <person name="Blanc-Mathieu R."/>
            <person name="Krasovec M."/>
            <person name="Hebrard M."/>
            <person name="Yau S."/>
            <person name="Desgranges E."/>
            <person name="Martin J."/>
            <person name="Schackwitz W."/>
            <person name="Kuo A."/>
            <person name="Salin G."/>
            <person name="Donnadieu C."/>
            <person name="Desdevises Y."/>
            <person name="Sanchez-Ferandin S."/>
            <person name="Moreau H."/>
            <person name="Rivals E."/>
            <person name="Grigoriev I.V."/>
            <person name="Grimsley N."/>
            <person name="Eyre-Walker A."/>
            <person name="Piganeau G."/>
        </authorList>
    </citation>
    <scope>NUCLEOTIDE SEQUENCE [LARGE SCALE GENOMIC DNA]</scope>
    <source>
        <strain evidence="8">RCC 1115</strain>
    </source>
</reference>
<keyword evidence="4 8" id="KW-0808">Transferase</keyword>
<dbReference type="SUPFAM" id="SSF53383">
    <property type="entry name" value="PLP-dependent transferases"/>
    <property type="match status" value="1"/>
</dbReference>
<dbReference type="Gene3D" id="3.90.1150.10">
    <property type="entry name" value="Aspartate Aminotransferase, domain 1"/>
    <property type="match status" value="1"/>
</dbReference>
<keyword evidence="3 7" id="KW-0032">Aminotransferase</keyword>
<sequence>MATDAAARWERVAALARAPGTCDLGQGWPDVGESAIAIDAARRAMTDGTTRGNQYAPPRGRSELTEALVEYYARTGYDVRNGSGDDGTSSVVVTASATEALYGAFQGALRASAERDEIVFVEPFFPWYKAIADDLGGKSVVVRARASDGFAIDVEAVRAACEGGKTALLVMCSPHNPTGHCATRDELEGIATVARELDLTVLSDEVYERAVFEGGEHVRLATIGDMRERCVTLGSASKLLNLTGWRVGWAIGPPRLIDQINSAHSLMSYAAPTPFQIGVAAALNEISASATGRVTADANAEAMHSNARTLGRALEDAGLQVFYPKGGYFLTCDVSSTGLTDARFCERLAEKARVACVPMSVFFLDAPDVPRSLVRFAVCKKPSTVDESSRRIRANAPYP</sequence>
<reference evidence="7" key="2">
    <citation type="journal article" date="2014" name="BMC Genomics">
        <title>An improved genome of the model marine alga Ostreococcus tauri unfolds by assessing Illumina de novo assemblies.</title>
        <authorList>
            <person name="Blanc-Mathieu R."/>
            <person name="Verhelst B."/>
            <person name="Derelle E."/>
            <person name="Rombauts S."/>
            <person name="Bouget F.Y."/>
            <person name="Carre I."/>
            <person name="Chateau A."/>
            <person name="Eyre-Walker A."/>
            <person name="Grimsley N."/>
            <person name="Moreau H."/>
            <person name="Piegu B."/>
            <person name="Rivals E."/>
            <person name="Schackwitz W."/>
            <person name="Van de Peer Y."/>
            <person name="Piganeau G."/>
        </authorList>
    </citation>
    <scope>NUCLEOTIDE SEQUENCE</scope>
    <source>
        <strain evidence="7">RCC4221</strain>
    </source>
</reference>
<dbReference type="CDD" id="cd00609">
    <property type="entry name" value="AAT_like"/>
    <property type="match status" value="1"/>
</dbReference>
<dbReference type="InterPro" id="IPR051326">
    <property type="entry name" value="Kynurenine-oxoglutarate_AT"/>
</dbReference>
<evidence type="ECO:0000256" key="5">
    <source>
        <dbReference type="ARBA" id="ARBA00022898"/>
    </source>
</evidence>
<accession>A0A454XNP7</accession>
<evidence type="ECO:0000313" key="9">
    <source>
        <dbReference type="Proteomes" id="UP000009170"/>
    </source>
</evidence>
<dbReference type="Gene3D" id="3.40.640.10">
    <property type="entry name" value="Type I PLP-dependent aspartate aminotransferase-like (Major domain)"/>
    <property type="match status" value="1"/>
</dbReference>
<evidence type="ECO:0000256" key="2">
    <source>
        <dbReference type="ARBA" id="ARBA00007441"/>
    </source>
</evidence>
<dbReference type="AlphaFoldDB" id="A0A090M6V0"/>
<dbReference type="InParanoid" id="A0A090M6V0"/>
<keyword evidence="9" id="KW-1185">Reference proteome</keyword>
<dbReference type="OrthoDB" id="2414662at2759"/>
<proteinExistence type="inferred from homology"/>
<gene>
    <name evidence="8" type="ORF">BE221DRAFT_68710</name>
    <name evidence="7" type="ORF">OT_ostta06g02600</name>
</gene>
<comment type="similarity">
    <text evidence="2">Belongs to the class-I pyridoxal-phosphate-dependent aminotransferase family.</text>
</comment>
<dbReference type="FunCoup" id="A0A090M6V0">
    <property type="interactions" value="1487"/>
</dbReference>
<evidence type="ECO:0000313" key="7">
    <source>
        <dbReference type="EMBL" id="CEF98382.1"/>
    </source>
</evidence>
<protein>
    <submittedName>
        <fullName evidence="7">Aminotransferases,class-I,pyridoxal-phosphate-binding site</fullName>
    </submittedName>
    <submittedName>
        <fullName evidence="8">Pyridoxal phosphate-dependent transferase</fullName>
    </submittedName>
</protein>
<dbReference type="InterPro" id="IPR015421">
    <property type="entry name" value="PyrdxlP-dep_Trfase_major"/>
</dbReference>
<accession>A0A090M6V0</accession>
<dbReference type="InterPro" id="IPR004838">
    <property type="entry name" value="NHTrfase_class1_PyrdxlP-BS"/>
</dbReference>
<dbReference type="EMBL" id="KZ155774">
    <property type="protein sequence ID" value="OUS48429.1"/>
    <property type="molecule type" value="Genomic_DNA"/>
</dbReference>
<dbReference type="EMBL" id="CAID01000006">
    <property type="protein sequence ID" value="CEF98382.1"/>
    <property type="molecule type" value="Genomic_DNA"/>
</dbReference>
<reference evidence="7 9" key="1">
    <citation type="journal article" date="2006" name="Proc. Natl. Acad. Sci. U.S.A.">
        <title>Genome analysis of the smallest free-living eukaryote Ostreococcus tauri unveils many unique features.</title>
        <authorList>
            <person name="Derelle E."/>
            <person name="Ferraz C."/>
            <person name="Rombauts S."/>
            <person name="Rouze P."/>
            <person name="Worden A.Z."/>
            <person name="Robbens S."/>
            <person name="Partensky F."/>
            <person name="Degroeve S."/>
            <person name="Echeynie S."/>
            <person name="Cooke R."/>
            <person name="Saeys Y."/>
            <person name="Wuyts J."/>
            <person name="Jabbari K."/>
            <person name="Bowler C."/>
            <person name="Panaud O."/>
            <person name="Piegu B."/>
            <person name="Ball S.G."/>
            <person name="Ral J.-P."/>
            <person name="Bouget F.-Y."/>
            <person name="Piganeau G."/>
            <person name="De Baets B."/>
            <person name="Picard A."/>
            <person name="Delseny M."/>
            <person name="Demaille J."/>
            <person name="Van de Peer Y."/>
            <person name="Moreau H."/>
        </authorList>
    </citation>
    <scope>NUCLEOTIDE SEQUENCE [LARGE SCALE GENOMIC DNA]</scope>
    <source>
        <strain evidence="7 9">OTTH0595</strain>
    </source>
</reference>
<name>A0A090M6V0_OSTTA</name>
<feature type="domain" description="Aminotransferase class I/classII large" evidence="6">
    <location>
        <begin position="23"/>
        <end position="388"/>
    </location>
</feature>
<accession>A0A1Y5IFV5</accession>
<dbReference type="GO" id="GO:0016212">
    <property type="term" value="F:kynurenine-oxoglutarate transaminase activity"/>
    <property type="evidence" value="ECO:0007669"/>
    <property type="project" value="TreeGrafter"/>
</dbReference>
<comment type="cofactor">
    <cofactor evidence="1">
        <name>pyridoxal 5'-phosphate</name>
        <dbReference type="ChEBI" id="CHEBI:597326"/>
    </cofactor>
</comment>
<dbReference type="InterPro" id="IPR015424">
    <property type="entry name" value="PyrdxlP-dep_Trfase"/>
</dbReference>
<evidence type="ECO:0000256" key="4">
    <source>
        <dbReference type="ARBA" id="ARBA00022679"/>
    </source>
</evidence>
<dbReference type="PROSITE" id="PS00105">
    <property type="entry name" value="AA_TRANSFER_CLASS_1"/>
    <property type="match status" value="1"/>
</dbReference>